<comment type="caution">
    <text evidence="2">The sequence shown here is derived from an EMBL/GenBank/DDBJ whole genome shotgun (WGS) entry which is preliminary data.</text>
</comment>
<evidence type="ECO:0000313" key="3">
    <source>
        <dbReference type="Proteomes" id="UP000239480"/>
    </source>
</evidence>
<organism evidence="2 3">
    <name type="scientific">Aliiruegeria haliotis</name>
    <dbReference type="NCBI Taxonomy" id="1280846"/>
    <lineage>
        <taxon>Bacteria</taxon>
        <taxon>Pseudomonadati</taxon>
        <taxon>Pseudomonadota</taxon>
        <taxon>Alphaproteobacteria</taxon>
        <taxon>Rhodobacterales</taxon>
        <taxon>Roseobacteraceae</taxon>
        <taxon>Aliiruegeria</taxon>
    </lineage>
</organism>
<name>A0A2T0RK92_9RHOB</name>
<dbReference type="AlphaFoldDB" id="A0A2T0RK92"/>
<feature type="chain" id="PRO_5015525904" evidence="1">
    <location>
        <begin position="20"/>
        <end position="114"/>
    </location>
</feature>
<dbReference type="Proteomes" id="UP000239480">
    <property type="component" value="Unassembled WGS sequence"/>
</dbReference>
<dbReference type="EMBL" id="PVTD01000009">
    <property type="protein sequence ID" value="PRY21530.1"/>
    <property type="molecule type" value="Genomic_DNA"/>
</dbReference>
<protein>
    <submittedName>
        <fullName evidence="2">Uncharacterized protein</fullName>
    </submittedName>
</protein>
<reference evidence="2 3" key="1">
    <citation type="submission" date="2018-03" db="EMBL/GenBank/DDBJ databases">
        <title>Genomic Encyclopedia of Archaeal and Bacterial Type Strains, Phase II (KMG-II): from individual species to whole genera.</title>
        <authorList>
            <person name="Goeker M."/>
        </authorList>
    </citation>
    <scope>NUCLEOTIDE SEQUENCE [LARGE SCALE GENOMIC DNA]</scope>
    <source>
        <strain evidence="2 3">DSM 29328</strain>
    </source>
</reference>
<keyword evidence="1" id="KW-0732">Signal</keyword>
<sequence length="114" mass="11562">MRYQIALVPLVLLATAAQADPITENCLTLASAEACACATEMVSTALPPNELAFYAGATGIAAEAQASGANLIEAWNIATDEMAQKAGIGQNAATAQLNRAGQAHRDAIDSCNGG</sequence>
<accession>A0A2T0RK92</accession>
<evidence type="ECO:0000313" key="2">
    <source>
        <dbReference type="EMBL" id="PRY21530.1"/>
    </source>
</evidence>
<keyword evidence="3" id="KW-1185">Reference proteome</keyword>
<dbReference type="RefSeq" id="WP_106206801.1">
    <property type="nucleotide sequence ID" value="NZ_PVTD01000009.1"/>
</dbReference>
<feature type="signal peptide" evidence="1">
    <location>
        <begin position="1"/>
        <end position="19"/>
    </location>
</feature>
<proteinExistence type="predicted"/>
<evidence type="ECO:0000256" key="1">
    <source>
        <dbReference type="SAM" id="SignalP"/>
    </source>
</evidence>
<gene>
    <name evidence="2" type="ORF">CLV78_109143</name>
</gene>